<dbReference type="InterPro" id="IPR001182">
    <property type="entry name" value="FtsW/RodA"/>
</dbReference>
<dbReference type="GO" id="GO:0015648">
    <property type="term" value="F:lipid-linked peptidoglycan transporter activity"/>
    <property type="evidence" value="ECO:0007669"/>
    <property type="project" value="TreeGrafter"/>
</dbReference>
<feature type="transmembrane region" description="Helical" evidence="7">
    <location>
        <begin position="406"/>
        <end position="427"/>
    </location>
</feature>
<organism evidence="8 9">
    <name type="scientific">Parenemella sanctibonifatiensis</name>
    <dbReference type="NCBI Taxonomy" id="2016505"/>
    <lineage>
        <taxon>Bacteria</taxon>
        <taxon>Bacillati</taxon>
        <taxon>Actinomycetota</taxon>
        <taxon>Actinomycetes</taxon>
        <taxon>Propionibacteriales</taxon>
        <taxon>Propionibacteriaceae</taxon>
        <taxon>Parenemella</taxon>
    </lineage>
</organism>
<evidence type="ECO:0000256" key="5">
    <source>
        <dbReference type="ARBA" id="ARBA00023136"/>
    </source>
</evidence>
<evidence type="ECO:0000313" key="9">
    <source>
        <dbReference type="Proteomes" id="UP000216533"/>
    </source>
</evidence>
<evidence type="ECO:0000256" key="3">
    <source>
        <dbReference type="ARBA" id="ARBA00022960"/>
    </source>
</evidence>
<keyword evidence="2 7" id="KW-0812">Transmembrane</keyword>
<reference evidence="8 9" key="1">
    <citation type="submission" date="2017-07" db="EMBL/GenBank/DDBJ databases">
        <title>Draft whole genome sequences of clinical Proprionibacteriaceae strains.</title>
        <authorList>
            <person name="Bernier A.-M."/>
            <person name="Bernard K."/>
            <person name="Domingo M.-C."/>
        </authorList>
    </citation>
    <scope>NUCLEOTIDE SEQUENCE [LARGE SCALE GENOMIC DNA]</scope>
    <source>
        <strain evidence="8 9">NML 160184</strain>
    </source>
</reference>
<keyword evidence="4 7" id="KW-1133">Transmembrane helix</keyword>
<evidence type="ECO:0000256" key="4">
    <source>
        <dbReference type="ARBA" id="ARBA00022989"/>
    </source>
</evidence>
<feature type="compositionally biased region" description="Low complexity" evidence="6">
    <location>
        <begin position="465"/>
        <end position="474"/>
    </location>
</feature>
<feature type="transmembrane region" description="Helical" evidence="7">
    <location>
        <begin position="211"/>
        <end position="230"/>
    </location>
</feature>
<feature type="transmembrane region" description="Helical" evidence="7">
    <location>
        <begin position="106"/>
        <end position="124"/>
    </location>
</feature>
<dbReference type="GO" id="GO:0032153">
    <property type="term" value="C:cell division site"/>
    <property type="evidence" value="ECO:0007669"/>
    <property type="project" value="TreeGrafter"/>
</dbReference>
<keyword evidence="8" id="KW-0132">Cell division</keyword>
<feature type="transmembrane region" description="Helical" evidence="7">
    <location>
        <begin position="16"/>
        <end position="35"/>
    </location>
</feature>
<proteinExistence type="predicted"/>
<keyword evidence="3" id="KW-0133">Cell shape</keyword>
<feature type="transmembrane region" description="Helical" evidence="7">
    <location>
        <begin position="77"/>
        <end position="94"/>
    </location>
</feature>
<keyword evidence="8" id="KW-0131">Cell cycle</keyword>
<protein>
    <submittedName>
        <fullName evidence="8">Cell division protein</fullName>
    </submittedName>
</protein>
<dbReference type="GO" id="GO:0005886">
    <property type="term" value="C:plasma membrane"/>
    <property type="evidence" value="ECO:0007669"/>
    <property type="project" value="TreeGrafter"/>
</dbReference>
<dbReference type="PANTHER" id="PTHR30474:SF3">
    <property type="entry name" value="PEPTIDOGLYCAN GLYCOSYLTRANSFERASE RODA"/>
    <property type="match status" value="1"/>
</dbReference>
<name>A0A255EPU1_9ACTN</name>
<gene>
    <name evidence="8" type="ORF">CGZ92_00055</name>
</gene>
<evidence type="ECO:0000256" key="2">
    <source>
        <dbReference type="ARBA" id="ARBA00022692"/>
    </source>
</evidence>
<feature type="transmembrane region" description="Helical" evidence="7">
    <location>
        <begin position="47"/>
        <end position="65"/>
    </location>
</feature>
<dbReference type="Pfam" id="PF01098">
    <property type="entry name" value="FTSW_RODA_SPOVE"/>
    <property type="match status" value="1"/>
</dbReference>
<evidence type="ECO:0000256" key="6">
    <source>
        <dbReference type="SAM" id="MobiDB-lite"/>
    </source>
</evidence>
<accession>A0A255EPU1</accession>
<feature type="transmembrane region" description="Helical" evidence="7">
    <location>
        <begin position="136"/>
        <end position="154"/>
    </location>
</feature>
<dbReference type="RefSeq" id="WP_094449342.1">
    <property type="nucleotide sequence ID" value="NZ_NMVI01000002.1"/>
</dbReference>
<dbReference type="EMBL" id="NMVI01000002">
    <property type="protein sequence ID" value="OYN91482.1"/>
    <property type="molecule type" value="Genomic_DNA"/>
</dbReference>
<dbReference type="GO" id="GO:0008360">
    <property type="term" value="P:regulation of cell shape"/>
    <property type="evidence" value="ECO:0007669"/>
    <property type="project" value="UniProtKB-KW"/>
</dbReference>
<dbReference type="AlphaFoldDB" id="A0A255EPU1"/>
<dbReference type="Proteomes" id="UP000216533">
    <property type="component" value="Unassembled WGS sequence"/>
</dbReference>
<sequence length="487" mass="52588">MSDGSLIVVYRRRRHVELLLSLFAAAMGLAAYVTVHLNRDGVLPDNLPVAAALWFGAAVVLHLAVRWRLPYADPLMLPIVLLLNGMGLAMIHRLDLSTRATNAPTQLMWTLLAMVGFIAAIMVLRHYQVMARFPYLWFGLGITLLFLPLVPGLGREINGSQIWIGIGPYSFQPSEIAKIVLAIAFASYLTDKRDVLALAGRRLVGVDLPRARDLGPIAIMWAAAVGILVFQRDLGTSLLFFGLFVMMLYVATQRPGWPILGVGMFLLACYVGYLVFGHVQVRVNAWLDPFSDFDRNYQIIQAQYGMAAGGLLGTGLGLGRPELIPVVKSDMITAAFGEELGVTGLIAIIVLYGLLVARGLRSSLIIRDPFGKLLSAGLAFVFTLQVFTIVGGVTRLLPLTGQTTPFLSQGGSSMLANWLVLALLMVISHNARKPQLGHTPAPAPSLAGDTTQVIGRRGAFHNASQDTPTSQPTPQTHPKPPGQGSSA</sequence>
<feature type="region of interest" description="Disordered" evidence="6">
    <location>
        <begin position="434"/>
        <end position="487"/>
    </location>
</feature>
<comment type="caution">
    <text evidence="8">The sequence shown here is derived from an EMBL/GenBank/DDBJ whole genome shotgun (WGS) entry which is preliminary data.</text>
</comment>
<keyword evidence="5 7" id="KW-0472">Membrane</keyword>
<dbReference type="GO" id="GO:0051301">
    <property type="term" value="P:cell division"/>
    <property type="evidence" value="ECO:0007669"/>
    <property type="project" value="UniProtKB-KW"/>
</dbReference>
<evidence type="ECO:0000256" key="7">
    <source>
        <dbReference type="SAM" id="Phobius"/>
    </source>
</evidence>
<feature type="transmembrane region" description="Helical" evidence="7">
    <location>
        <begin position="373"/>
        <end position="394"/>
    </location>
</feature>
<comment type="subcellular location">
    <subcellularLocation>
        <location evidence="1">Membrane</location>
        <topology evidence="1">Multi-pass membrane protein</topology>
    </subcellularLocation>
</comment>
<evidence type="ECO:0000313" key="8">
    <source>
        <dbReference type="EMBL" id="OYN91482.1"/>
    </source>
</evidence>
<feature type="transmembrane region" description="Helical" evidence="7">
    <location>
        <begin position="340"/>
        <end position="361"/>
    </location>
</feature>
<dbReference type="PANTHER" id="PTHR30474">
    <property type="entry name" value="CELL CYCLE PROTEIN"/>
    <property type="match status" value="1"/>
</dbReference>
<feature type="transmembrane region" description="Helical" evidence="7">
    <location>
        <begin position="259"/>
        <end position="279"/>
    </location>
</feature>
<evidence type="ECO:0000256" key="1">
    <source>
        <dbReference type="ARBA" id="ARBA00004141"/>
    </source>
</evidence>
<feature type="transmembrane region" description="Helical" evidence="7">
    <location>
        <begin position="236"/>
        <end position="252"/>
    </location>
</feature>